<proteinExistence type="predicted"/>
<dbReference type="EMBL" id="MBDN02000272">
    <property type="protein sequence ID" value="RLN77059.1"/>
    <property type="molecule type" value="Genomic_DNA"/>
</dbReference>
<dbReference type="EMBL" id="JPWU03000233">
    <property type="protein sequence ID" value="KAG2521881.1"/>
    <property type="molecule type" value="Genomic_DNA"/>
</dbReference>
<evidence type="ECO:0000313" key="6">
    <source>
        <dbReference type="Proteomes" id="UP000285883"/>
    </source>
</evidence>
<dbReference type="GO" id="GO:0045503">
    <property type="term" value="F:dynein light chain binding"/>
    <property type="evidence" value="ECO:0007669"/>
    <property type="project" value="InterPro"/>
</dbReference>
<feature type="compositionally biased region" description="Acidic residues" evidence="1">
    <location>
        <begin position="134"/>
        <end position="159"/>
    </location>
</feature>
<reference evidence="2" key="3">
    <citation type="submission" date="2020-06" db="EMBL/GenBank/DDBJ databases">
        <authorList>
            <person name="Studholme D.J."/>
        </authorList>
    </citation>
    <scope>NUCLEOTIDE SEQUENCE</scope>
    <source>
        <strain evidence="2">NZFS 3630</strain>
    </source>
</reference>
<evidence type="ECO:0000313" key="5">
    <source>
        <dbReference type="Proteomes" id="UP000285624"/>
    </source>
</evidence>
<gene>
    <name evidence="3" type="ORF">BBI17_007038</name>
    <name evidence="4" type="ORF">BBO99_00007048</name>
    <name evidence="2" type="ORF">JM18_006364</name>
</gene>
<dbReference type="EMBL" id="MAYM02001275">
    <property type="protein sequence ID" value="RLN21155.1"/>
    <property type="molecule type" value="Genomic_DNA"/>
</dbReference>
<evidence type="ECO:0000313" key="3">
    <source>
        <dbReference type="EMBL" id="RLN21155.1"/>
    </source>
</evidence>
<feature type="compositionally biased region" description="Polar residues" evidence="1">
    <location>
        <begin position="160"/>
        <end position="175"/>
    </location>
</feature>
<dbReference type="InterPro" id="IPR042505">
    <property type="entry name" value="DYNC2I1"/>
</dbReference>
<dbReference type="STRING" id="325452.A0A421F433"/>
<reference evidence="5 6" key="2">
    <citation type="submission" date="2018-07" db="EMBL/GenBank/DDBJ databases">
        <title>Genome sequencing of oomycete isolates from Chile give support for New Zealand origin for Phytophthora kernoviae and make available the first Nothophytophthora sp. genome.</title>
        <authorList>
            <person name="Studholme D.J."/>
            <person name="Sanfuentes E."/>
            <person name="Panda P."/>
            <person name="Hill R."/>
            <person name="Sambles C."/>
            <person name="Grant M."/>
            <person name="Williams N.M."/>
            <person name="Mcdougal R.L."/>
        </authorList>
    </citation>
    <scope>NUCLEOTIDE SEQUENCE [LARGE SCALE GENOMIC DNA]</scope>
    <source>
        <strain evidence="3">Chile2</strain>
        <strain evidence="4">Chile4</strain>
    </source>
</reference>
<dbReference type="InterPro" id="IPR036322">
    <property type="entry name" value="WD40_repeat_dom_sf"/>
</dbReference>
<dbReference type="GO" id="GO:0005868">
    <property type="term" value="C:cytoplasmic dynein complex"/>
    <property type="evidence" value="ECO:0007669"/>
    <property type="project" value="InterPro"/>
</dbReference>
<dbReference type="Proteomes" id="UP000285624">
    <property type="component" value="Unassembled WGS sequence"/>
</dbReference>
<dbReference type="Proteomes" id="UP000792063">
    <property type="component" value="Unassembled WGS sequence"/>
</dbReference>
<dbReference type="PANTHER" id="PTHR16022">
    <property type="entry name" value="WD REPEAT DOMAIN 60"/>
    <property type="match status" value="1"/>
</dbReference>
<evidence type="ECO:0000313" key="2">
    <source>
        <dbReference type="EMBL" id="KAG2521881.1"/>
    </source>
</evidence>
<evidence type="ECO:0000313" key="4">
    <source>
        <dbReference type="EMBL" id="RLN77059.1"/>
    </source>
</evidence>
<reference evidence="2" key="1">
    <citation type="journal article" date="2015" name="Genom Data">
        <title>Genome sequences of six Phytophthora species associated with forests in New Zealand.</title>
        <authorList>
            <person name="Studholme D.J."/>
            <person name="McDougal R.L."/>
            <person name="Sambles C."/>
            <person name="Hansen E."/>
            <person name="Hardy G."/>
            <person name="Grant M."/>
            <person name="Ganley R.J."/>
            <person name="Williams N.M."/>
        </authorList>
    </citation>
    <scope>NUCLEOTIDE SEQUENCE</scope>
    <source>
        <strain evidence="2">NZFS 3630</strain>
    </source>
</reference>
<dbReference type="GO" id="GO:0005929">
    <property type="term" value="C:cilium"/>
    <property type="evidence" value="ECO:0007669"/>
    <property type="project" value="GOC"/>
</dbReference>
<feature type="region of interest" description="Disordered" evidence="1">
    <location>
        <begin position="128"/>
        <end position="176"/>
    </location>
</feature>
<keyword evidence="5" id="KW-1185">Reference proteome</keyword>
<organism evidence="3 6">
    <name type="scientific">Phytophthora kernoviae</name>
    <dbReference type="NCBI Taxonomy" id="325452"/>
    <lineage>
        <taxon>Eukaryota</taxon>
        <taxon>Sar</taxon>
        <taxon>Stramenopiles</taxon>
        <taxon>Oomycota</taxon>
        <taxon>Peronosporomycetes</taxon>
        <taxon>Peronosporales</taxon>
        <taxon>Peronosporaceae</taxon>
        <taxon>Phytophthora</taxon>
    </lineage>
</organism>
<accession>A0A421F433</accession>
<dbReference type="GO" id="GO:0042073">
    <property type="term" value="P:intraciliary transport"/>
    <property type="evidence" value="ECO:0007669"/>
    <property type="project" value="InterPro"/>
</dbReference>
<evidence type="ECO:0000256" key="1">
    <source>
        <dbReference type="SAM" id="MobiDB-lite"/>
    </source>
</evidence>
<dbReference type="AlphaFoldDB" id="A0A421F433"/>
<dbReference type="GO" id="GO:0045504">
    <property type="term" value="F:dynein heavy chain binding"/>
    <property type="evidence" value="ECO:0007669"/>
    <property type="project" value="InterPro"/>
</dbReference>
<dbReference type="PANTHER" id="PTHR16022:SF0">
    <property type="entry name" value="CYTOPLASMIC DYNEIN 2 INTERMEDIATE CHAIN 1"/>
    <property type="match status" value="1"/>
</dbReference>
<protein>
    <submittedName>
        <fullName evidence="3">Uncharacterized protein</fullName>
    </submittedName>
</protein>
<dbReference type="Proteomes" id="UP000285883">
    <property type="component" value="Unassembled WGS sequence"/>
</dbReference>
<sequence length="408" mass="45260">MRIKPHTLQSAFPFVLTHSETIDVLVGNMLVVSSQLTFFITTDTGLISHIDERMDVAEAMATLFPNGDDVSFVLSQAQLSLDAKRQRAKEVEDAKRREELANQALEEAKRLDEQRKREARQKQQIEALNANAEECQEEAEDEYGDDGFENYDEDFEQEEVSQPKSTPLGAQNPVSEQDKVMHRLRRGLSMIQSADPLVDGLAVCTPAYSTCGMNYRAAEHHTSAIVALEPISCSKSGSSGGTFQFGSMDDRGILIIWSLIEFDTGDEALVSDNLYHTNVSLCLTIWEEVPFGVSVCALVWSPSRPAVFYASFSDNSVLVWDLLECTNGPTLSYELDALKDASPVDLASSLYPFVLSSEKMRTSWPSVAWRTDPAVSPFQFAIYELGPEFTARAATEQQAVKKVLTSIL</sequence>
<dbReference type="SUPFAM" id="SSF50978">
    <property type="entry name" value="WD40 repeat-like"/>
    <property type="match status" value="1"/>
</dbReference>
<comment type="caution">
    <text evidence="3">The sequence shown here is derived from an EMBL/GenBank/DDBJ whole genome shotgun (WGS) entry which is preliminary data.</text>
</comment>
<name>A0A421F433_9STRA</name>